<feature type="transmembrane region" description="Helical" evidence="3">
    <location>
        <begin position="110"/>
        <end position="133"/>
    </location>
</feature>
<feature type="domain" description="Major facilitator superfamily (MFS) profile" evidence="4">
    <location>
        <begin position="69"/>
        <end position="467"/>
    </location>
</feature>
<evidence type="ECO:0000256" key="3">
    <source>
        <dbReference type="SAM" id="Phobius"/>
    </source>
</evidence>
<dbReference type="InterPro" id="IPR050327">
    <property type="entry name" value="Proton-linked_MCT"/>
</dbReference>
<feature type="transmembrane region" description="Helical" evidence="3">
    <location>
        <begin position="415"/>
        <end position="434"/>
    </location>
</feature>
<feature type="transmembrane region" description="Helical" evidence="3">
    <location>
        <begin position="229"/>
        <end position="248"/>
    </location>
</feature>
<sequence>MDVLLTKLPKQKARDTSERTEEIGVSNSVFDWSRTNSSFSETNVLNSTISHSSNISVDGEDEYPEGGLSAYLAVFGCFLGLIPAFGISCTVGAIQTYISSNQLVNVSTSTISWIFSLFNFTSYASAIFSGAYFDHSGSRRPLTVGTILFVSGLMGTSESTKVWHFILSFGIVLGFGTGILTSPLISVVSHYFNRKRATYTSLATLGASVGGIFFPMLLKGLYPKVGFPWAMRIFAFICMGFLICSIVLSKERVRKEKPIVNDLRSFINNNLLEIFDYRGFKELRFSCVVAAVTLGEVSLMSTSIYFPSYALMRGYSADTSYLLVTITNAAGIGGRIIPGYLSDRYFGPFNTVIVTNFFAILSMWVVWLPFGEKLNALYAYAVLYGFFSGSIYSLSPVLVGQVSRTEDFGKRYSSMYMITACAMLVSIPVAGAIIGDGQVKNYDFYIIYSSITGISSVLLHMFTRYKSVGYGLSKA</sequence>
<organism evidence="5">
    <name type="scientific">Cyberlindnera americana</name>
    <dbReference type="NCBI Taxonomy" id="36016"/>
    <lineage>
        <taxon>Eukaryota</taxon>
        <taxon>Fungi</taxon>
        <taxon>Dikarya</taxon>
        <taxon>Ascomycota</taxon>
        <taxon>Saccharomycotina</taxon>
        <taxon>Saccharomycetes</taxon>
        <taxon>Phaffomycetales</taxon>
        <taxon>Phaffomycetaceae</taxon>
        <taxon>Cyberlindnera</taxon>
    </lineage>
</organism>
<feature type="transmembrane region" description="Helical" evidence="3">
    <location>
        <begin position="285"/>
        <end position="307"/>
    </location>
</feature>
<feature type="transmembrane region" description="Helical" evidence="3">
    <location>
        <begin position="349"/>
        <end position="370"/>
    </location>
</feature>
<dbReference type="GO" id="GO:0016020">
    <property type="term" value="C:membrane"/>
    <property type="evidence" value="ECO:0007669"/>
    <property type="project" value="UniProtKB-SubCell"/>
</dbReference>
<keyword evidence="3" id="KW-1133">Transmembrane helix</keyword>
<dbReference type="Pfam" id="PF07690">
    <property type="entry name" value="MFS_1"/>
    <property type="match status" value="1"/>
</dbReference>
<dbReference type="CDD" id="cd17352">
    <property type="entry name" value="MFS_MCT_SLC16"/>
    <property type="match status" value="1"/>
</dbReference>
<dbReference type="PANTHER" id="PTHR11360:SF177">
    <property type="entry name" value="RIBOFLAVIN TRANSPORTER MCH5"/>
    <property type="match status" value="1"/>
</dbReference>
<proteinExistence type="inferred from homology"/>
<name>A0A5P8N8H7_9ASCO</name>
<comment type="similarity">
    <text evidence="2">Belongs to the major facilitator superfamily. Monocarboxylate porter (TC 2.A.1.13) family.</text>
</comment>
<feature type="transmembrane region" description="Helical" evidence="3">
    <location>
        <begin position="162"/>
        <end position="185"/>
    </location>
</feature>
<dbReference type="SUPFAM" id="SSF103473">
    <property type="entry name" value="MFS general substrate transporter"/>
    <property type="match status" value="1"/>
</dbReference>
<protein>
    <submittedName>
        <fullName evidence="5">MFS transporter</fullName>
    </submittedName>
</protein>
<dbReference type="AlphaFoldDB" id="A0A5P8N8H7"/>
<feature type="transmembrane region" description="Helical" evidence="3">
    <location>
        <begin position="446"/>
        <end position="465"/>
    </location>
</feature>
<evidence type="ECO:0000256" key="2">
    <source>
        <dbReference type="ARBA" id="ARBA00006727"/>
    </source>
</evidence>
<keyword evidence="3" id="KW-0812">Transmembrane</keyword>
<feature type="transmembrane region" description="Helical" evidence="3">
    <location>
        <begin position="319"/>
        <end position="337"/>
    </location>
</feature>
<dbReference type="InterPro" id="IPR020846">
    <property type="entry name" value="MFS_dom"/>
</dbReference>
<feature type="transmembrane region" description="Helical" evidence="3">
    <location>
        <begin position="376"/>
        <end position="394"/>
    </location>
</feature>
<reference evidence="5" key="1">
    <citation type="journal article" date="2019" name="Front. Microbiol.">
        <title>An Overview of Genes From Cyberlindnera americana, a Symbiont Yeast Isolated From the Gut of the Bark Beetle Dendroctonus rhizophagus (Curculionidae: Scolytinae), Involved in the Detoxification Process Using Genome and Transcriptome Data.</title>
        <authorList>
            <person name="Soto-Robles L.V."/>
            <person name="Torres-Banda V."/>
            <person name="Rivera-Orduna F.N."/>
            <person name="Curiel-Quesada E."/>
            <person name="Hidalgo-Lara M.E."/>
            <person name="Zuniga G."/>
        </authorList>
    </citation>
    <scope>NUCLEOTIDE SEQUENCE</scope>
    <source>
        <strain evidence="5">ChDrAdgY46</strain>
    </source>
</reference>
<comment type="subcellular location">
    <subcellularLocation>
        <location evidence="1">Membrane</location>
        <topology evidence="1">Multi-pass membrane protein</topology>
    </subcellularLocation>
</comment>
<evidence type="ECO:0000256" key="1">
    <source>
        <dbReference type="ARBA" id="ARBA00004141"/>
    </source>
</evidence>
<dbReference type="GO" id="GO:0022857">
    <property type="term" value="F:transmembrane transporter activity"/>
    <property type="evidence" value="ECO:0007669"/>
    <property type="project" value="InterPro"/>
</dbReference>
<gene>
    <name evidence="5" type="ORF">g2757</name>
</gene>
<dbReference type="EMBL" id="MK890607">
    <property type="protein sequence ID" value="QFR37112.1"/>
    <property type="molecule type" value="Genomic_DNA"/>
</dbReference>
<dbReference type="PROSITE" id="PS50850">
    <property type="entry name" value="MFS"/>
    <property type="match status" value="1"/>
</dbReference>
<evidence type="ECO:0000313" key="5">
    <source>
        <dbReference type="EMBL" id="QFR37112.1"/>
    </source>
</evidence>
<feature type="transmembrane region" description="Helical" evidence="3">
    <location>
        <begin position="197"/>
        <end position="217"/>
    </location>
</feature>
<evidence type="ECO:0000259" key="4">
    <source>
        <dbReference type="PROSITE" id="PS50850"/>
    </source>
</evidence>
<dbReference type="InterPro" id="IPR011701">
    <property type="entry name" value="MFS"/>
</dbReference>
<accession>A0A5P8N8H7</accession>
<dbReference type="Gene3D" id="1.20.1250.20">
    <property type="entry name" value="MFS general substrate transporter like domains"/>
    <property type="match status" value="2"/>
</dbReference>
<feature type="transmembrane region" description="Helical" evidence="3">
    <location>
        <begin position="70"/>
        <end position="98"/>
    </location>
</feature>
<dbReference type="PANTHER" id="PTHR11360">
    <property type="entry name" value="MONOCARBOXYLATE TRANSPORTER"/>
    <property type="match status" value="1"/>
</dbReference>
<keyword evidence="3" id="KW-0472">Membrane</keyword>
<dbReference type="InterPro" id="IPR036259">
    <property type="entry name" value="MFS_trans_sf"/>
</dbReference>
<dbReference type="GO" id="GO:0032218">
    <property type="term" value="P:riboflavin transport"/>
    <property type="evidence" value="ECO:0007669"/>
    <property type="project" value="TreeGrafter"/>
</dbReference>